<protein>
    <submittedName>
        <fullName evidence="1">Uncharacterized protein</fullName>
    </submittedName>
</protein>
<sequence length="99" mass="11138">MEQDLAALKISEIEDDEIQIVRASTTPKPLYDSCLVGCFVTVSVVHFPVMRTTLANLWHPLEVFKFLIWGISCFSSGSSIELTLIGWRLVPRGLSIITW</sequence>
<name>A0A5D2BWS1_GOSDA</name>
<proteinExistence type="predicted"/>
<gene>
    <name evidence="1" type="ORF">ES288_D07G177600v1</name>
</gene>
<dbReference type="AlphaFoldDB" id="A0A5D2BWS1"/>
<organism evidence="1 2">
    <name type="scientific">Gossypium darwinii</name>
    <name type="common">Darwin's cotton</name>
    <name type="synonym">Gossypium barbadense var. darwinii</name>
    <dbReference type="NCBI Taxonomy" id="34276"/>
    <lineage>
        <taxon>Eukaryota</taxon>
        <taxon>Viridiplantae</taxon>
        <taxon>Streptophyta</taxon>
        <taxon>Embryophyta</taxon>
        <taxon>Tracheophyta</taxon>
        <taxon>Spermatophyta</taxon>
        <taxon>Magnoliopsida</taxon>
        <taxon>eudicotyledons</taxon>
        <taxon>Gunneridae</taxon>
        <taxon>Pentapetalae</taxon>
        <taxon>rosids</taxon>
        <taxon>malvids</taxon>
        <taxon>Malvales</taxon>
        <taxon>Malvaceae</taxon>
        <taxon>Malvoideae</taxon>
        <taxon>Gossypium</taxon>
    </lineage>
</organism>
<reference evidence="1 2" key="1">
    <citation type="submission" date="2019-06" db="EMBL/GenBank/DDBJ databases">
        <title>WGS assembly of Gossypium darwinii.</title>
        <authorList>
            <person name="Chen Z.J."/>
            <person name="Sreedasyam A."/>
            <person name="Ando A."/>
            <person name="Song Q."/>
            <person name="De L."/>
            <person name="Hulse-Kemp A."/>
            <person name="Ding M."/>
            <person name="Ye W."/>
            <person name="Kirkbride R."/>
            <person name="Jenkins J."/>
            <person name="Plott C."/>
            <person name="Lovell J."/>
            <person name="Lin Y.-M."/>
            <person name="Vaughn R."/>
            <person name="Liu B."/>
            <person name="Li W."/>
            <person name="Simpson S."/>
            <person name="Scheffler B."/>
            <person name="Saski C."/>
            <person name="Grover C."/>
            <person name="Hu G."/>
            <person name="Conover J."/>
            <person name="Carlson J."/>
            <person name="Shu S."/>
            <person name="Boston L."/>
            <person name="Williams M."/>
            <person name="Peterson D."/>
            <person name="Mcgee K."/>
            <person name="Jones D."/>
            <person name="Wendel J."/>
            <person name="Stelly D."/>
            <person name="Grimwood J."/>
            <person name="Schmutz J."/>
        </authorList>
    </citation>
    <scope>NUCLEOTIDE SEQUENCE [LARGE SCALE GENOMIC DNA]</scope>
    <source>
        <strain evidence="1">1808015.09</strain>
    </source>
</reference>
<keyword evidence="2" id="KW-1185">Reference proteome</keyword>
<accession>A0A5D2BWS1</accession>
<evidence type="ECO:0000313" key="1">
    <source>
        <dbReference type="EMBL" id="TYG61794.1"/>
    </source>
</evidence>
<dbReference type="EMBL" id="CM017707">
    <property type="protein sequence ID" value="TYG61794.1"/>
    <property type="molecule type" value="Genomic_DNA"/>
</dbReference>
<dbReference type="Proteomes" id="UP000323506">
    <property type="component" value="Chromosome D07"/>
</dbReference>
<evidence type="ECO:0000313" key="2">
    <source>
        <dbReference type="Proteomes" id="UP000323506"/>
    </source>
</evidence>